<dbReference type="RefSeq" id="WP_369332143.1">
    <property type="nucleotide sequence ID" value="NZ_JAULBC010000010.1"/>
</dbReference>
<dbReference type="Pfam" id="PF01345">
    <property type="entry name" value="DUF11"/>
    <property type="match status" value="3"/>
</dbReference>
<evidence type="ECO:0000313" key="3">
    <source>
        <dbReference type="EMBL" id="MEX6690727.1"/>
    </source>
</evidence>
<keyword evidence="4" id="KW-1185">Reference proteome</keyword>
<gene>
    <name evidence="3" type="ORF">QTN47_24685</name>
</gene>
<evidence type="ECO:0000313" key="4">
    <source>
        <dbReference type="Proteomes" id="UP001560573"/>
    </source>
</evidence>
<comment type="caution">
    <text evidence="3">The sequence shown here is derived from an EMBL/GenBank/DDBJ whole genome shotgun (WGS) entry which is preliminary data.</text>
</comment>
<dbReference type="Proteomes" id="UP001560573">
    <property type="component" value="Unassembled WGS sequence"/>
</dbReference>
<evidence type="ECO:0000256" key="1">
    <source>
        <dbReference type="SAM" id="SignalP"/>
    </source>
</evidence>
<reference evidence="3 4" key="1">
    <citation type="submission" date="2023-07" db="EMBL/GenBank/DDBJ databases">
        <authorList>
            <person name="Lian W.-H."/>
        </authorList>
    </citation>
    <scope>NUCLEOTIDE SEQUENCE [LARGE SCALE GENOMIC DNA]</scope>
    <source>
        <strain evidence="3 4">SYSU DXS3180</strain>
    </source>
</reference>
<accession>A0ABV3ZLL6</accession>
<feature type="domain" description="DUF11" evidence="2">
    <location>
        <begin position="885"/>
        <end position="992"/>
    </location>
</feature>
<name>A0ABV3ZLL6_9BACT</name>
<dbReference type="Pfam" id="PF13585">
    <property type="entry name" value="CHU_C"/>
    <property type="match status" value="1"/>
</dbReference>
<dbReference type="PANTHER" id="PTHR34819:SF3">
    <property type="entry name" value="CELL SURFACE PROTEIN"/>
    <property type="match status" value="1"/>
</dbReference>
<dbReference type="InterPro" id="IPR051172">
    <property type="entry name" value="Chlamydia_OmcB"/>
</dbReference>
<dbReference type="Gene3D" id="2.60.40.740">
    <property type="match status" value="1"/>
</dbReference>
<organism evidence="3 4">
    <name type="scientific">Danxiaibacter flavus</name>
    <dbReference type="NCBI Taxonomy" id="3049108"/>
    <lineage>
        <taxon>Bacteria</taxon>
        <taxon>Pseudomonadati</taxon>
        <taxon>Bacteroidota</taxon>
        <taxon>Chitinophagia</taxon>
        <taxon>Chitinophagales</taxon>
        <taxon>Chitinophagaceae</taxon>
        <taxon>Danxiaibacter</taxon>
    </lineage>
</organism>
<dbReference type="InterPro" id="IPR047589">
    <property type="entry name" value="DUF11_rpt"/>
</dbReference>
<feature type="signal peptide" evidence="1">
    <location>
        <begin position="1"/>
        <end position="19"/>
    </location>
</feature>
<keyword evidence="1" id="KW-0732">Signal</keyword>
<protein>
    <submittedName>
        <fullName evidence="3">Gliding motility-associated C-terminal domain-containing protein</fullName>
    </submittedName>
</protein>
<feature type="domain" description="DUF11" evidence="2">
    <location>
        <begin position="1152"/>
        <end position="1267"/>
    </location>
</feature>
<dbReference type="NCBIfam" id="TIGR04131">
    <property type="entry name" value="Bac_Flav_CTERM"/>
    <property type="match status" value="1"/>
</dbReference>
<dbReference type="NCBIfam" id="TIGR01451">
    <property type="entry name" value="B_ant_repeat"/>
    <property type="match status" value="3"/>
</dbReference>
<evidence type="ECO:0000259" key="2">
    <source>
        <dbReference type="Pfam" id="PF01345"/>
    </source>
</evidence>
<dbReference type="EMBL" id="JAULBC010000010">
    <property type="protein sequence ID" value="MEX6690727.1"/>
    <property type="molecule type" value="Genomic_DNA"/>
</dbReference>
<proteinExistence type="predicted"/>
<feature type="chain" id="PRO_5045257326" evidence="1">
    <location>
        <begin position="20"/>
        <end position="1362"/>
    </location>
</feature>
<feature type="domain" description="DUF11" evidence="2">
    <location>
        <begin position="1028"/>
        <end position="1127"/>
    </location>
</feature>
<dbReference type="PANTHER" id="PTHR34819">
    <property type="entry name" value="LARGE CYSTEINE-RICH PERIPLASMIC PROTEIN OMCB"/>
    <property type="match status" value="1"/>
</dbReference>
<sequence>MRGAIHFACTIVLMFVASAAYTKPLTATATPVNGICASDGQIIVNAENTSGTTLYELVAPAPLGVAASKNNIFTNLPAGTYTVKVYDAQHATSATAFVISNIIVSTQYKQLSGLTVTPGITLNSAVAGANGLCGPEGTMLVNAANGRSPITYKLAKGTDTVTLTGNSGENVLFKNVSKGNYIVTATDACGTSLTSTPVKLTNDYDLSAAGIAGVSLQNAPVIPDRVAGAPDSLAIRNLRSAGVIVLKDAAGNTVGYDSLTLPYKIEFTTNGTTSSSGWITTGADIAKVGKYVPGAQASYVVVVKNPCTGHEFRSAPVTITGQVFGVAGSNGLSDMCSPASLYASYNSSNNLAPYFPVAIQVKDANTGKTYSFTWTSGSMTFPGLPLVEGHKYEFAFEDAAGFKMNYSLTYKNTYSQLTFFATDACEPGKVRIGVKGLFGSGPWPVKISITSAPSTLTPLPKPVEITSPGTNVNLRFMLWDNLPEGSYSFLVEYGDGNNGICRIENHNGEKMAGVTASLVVDSLSFQHVSCDIFNIIGSATAKRKDGSVFNYGTGDEALVAKIISGPEGTVGLTSTVASAASPLFSFRNVPAGDYVIGIFLNVNADCASGSDVKTVSLPHYEPLSFKAGGIVCKGSTTGILGIEAKGAGPYKYGVKGVNDADYTWQTDNLFYNMPAGIYSVKVRNECSEITQDATVYDASTLQLLNASATAICRGDSLQIATKAVGPVAKITWIYNNMPLTTGLNISGDTLIVPTFDSSLHAGWYKVTLESIAGCFVSDSVKIVANDTVGLTVSAEPLHICGSGSLDLSSAEVIKNAVNASGYTFYSDAATTKTLSGYNAITVAGTYYVKATSSQGCVVVRPVTVVKDASCNATDFNTWKTVKDANGNNTAEAGELLTYNIYVRNTGRETLKTVTITDKVPAHTTYVDGGAGNGTGGRGTYSLTANTVSFTATNIPSNSDPIEFSFQVKVDENIAGVNTISNQATVTADNIDKPTCSAESADCKGDSTVIETARVNPGVFNAWKAVADASANGKAEAGEVLTYTIHVKNTGLSTISSVIVKDTVPQHTTYVSRSGGTYNDQDKSVVFSWNDLKAGADTSVSFQVKVDDQLSHVTQIANLAFVTGDNVTTPTCTTDDPSCTGDTTYIPVAGTTDIKVVKTSDKNTVTAIGANYTYTIKVTNKSDYVAHNVVVVDTLSPMISYVTATVTVGKISGYDIISRSFNWEIDVMQAGDEATLTLTVRADKAGVVINKAYASSDEPDTNPADNISVDEKDITVLKIPNVITPNGDGFNDKFVIKNLEAYKENELVIFNRWNNIVYNKKNYTQDWTGQNLNAGTYFYILKVKDADNKWHSYNGYVMLMLNK</sequence>
<dbReference type="InterPro" id="IPR026341">
    <property type="entry name" value="T9SS_type_B"/>
</dbReference>
<dbReference type="InterPro" id="IPR001434">
    <property type="entry name" value="OmcB-like_DUF11"/>
</dbReference>
<dbReference type="Gene3D" id="2.60.40.1170">
    <property type="entry name" value="Mu homology domain, subdomain B"/>
    <property type="match status" value="1"/>
</dbReference>